<reference evidence="2" key="1">
    <citation type="submission" date="2021-01" db="EMBL/GenBank/DDBJ databases">
        <authorList>
            <person name="Corre E."/>
            <person name="Pelletier E."/>
            <person name="Niang G."/>
            <person name="Scheremetjew M."/>
            <person name="Finn R."/>
            <person name="Kale V."/>
            <person name="Holt S."/>
            <person name="Cochrane G."/>
            <person name="Meng A."/>
            <person name="Brown T."/>
            <person name="Cohen L."/>
        </authorList>
    </citation>
    <scope>NUCLEOTIDE SEQUENCE</scope>
    <source>
        <strain evidence="2">CCMP441</strain>
    </source>
</reference>
<sequence>MRPQAPAALLLLLAVASDAYAFSSGFVSSTAVQRTSCGASTRVQAKRIASPLLLRASQMGSADDEGVTRRGAMAKGLLGLAVFGIAGDAEAAVPTMDEYNVGSGTKIRVEKEEYKVKEEVQVTDKASLIKALDEVEVTLKEISGYCEKAAWDNVRALMQSSAVTQKYVKPDRPGVIFKAYGGLETEKAWVSATGAGAAEAKAFEKSRKAANQSLLQLSDFAFSNRVLFFNEEDKANVKRLESNLDVDLDEAIGLVDVALSSVKGMRKKL</sequence>
<dbReference type="AlphaFoldDB" id="A0A7S0Y0R5"/>
<keyword evidence="1" id="KW-0732">Signal</keyword>
<name>A0A7S0Y0R5_HEMAN</name>
<feature type="signal peptide" evidence="1">
    <location>
        <begin position="1"/>
        <end position="21"/>
    </location>
</feature>
<gene>
    <name evidence="2" type="ORF">HAND1043_LOCUS17636</name>
</gene>
<feature type="chain" id="PRO_5030691118" evidence="1">
    <location>
        <begin position="22"/>
        <end position="269"/>
    </location>
</feature>
<dbReference type="EMBL" id="HBFK01028973">
    <property type="protein sequence ID" value="CAD8751130.1"/>
    <property type="molecule type" value="Transcribed_RNA"/>
</dbReference>
<proteinExistence type="predicted"/>
<evidence type="ECO:0000313" key="2">
    <source>
        <dbReference type="EMBL" id="CAD8751130.1"/>
    </source>
</evidence>
<evidence type="ECO:0000256" key="1">
    <source>
        <dbReference type="SAM" id="SignalP"/>
    </source>
</evidence>
<protein>
    <submittedName>
        <fullName evidence="2">Uncharacterized protein</fullName>
    </submittedName>
</protein>
<organism evidence="2">
    <name type="scientific">Hemiselmis andersenii</name>
    <name type="common">Cryptophyte alga</name>
    <dbReference type="NCBI Taxonomy" id="464988"/>
    <lineage>
        <taxon>Eukaryota</taxon>
        <taxon>Cryptophyceae</taxon>
        <taxon>Cryptomonadales</taxon>
        <taxon>Hemiselmidaceae</taxon>
        <taxon>Hemiselmis</taxon>
    </lineage>
</organism>
<accession>A0A7S0Y0R5</accession>